<accession>A0A1H6UTY6</accession>
<dbReference type="InterPro" id="IPR000944">
    <property type="entry name" value="Tscrpt_reg_Rrf2"/>
</dbReference>
<sequence>MNNGRFAISVHILTLLEAVKDDWCSSEYLAGSININPVLVRKELINLRKHGLIISKEGKSGGSKLAKLATSIFMSDVYDAVRPEHFLGKGINKPNPNCPVGQQINQHLDELYKESERALVVSLGKSTLAEFCKNFD</sequence>
<reference evidence="1 2" key="1">
    <citation type="submission" date="2016-10" db="EMBL/GenBank/DDBJ databases">
        <authorList>
            <person name="de Groot N.N."/>
        </authorList>
    </citation>
    <scope>NUCLEOTIDE SEQUENCE [LARGE SCALE GENOMIC DNA]</scope>
    <source>
        <strain evidence="1 2">DSM 19938</strain>
    </source>
</reference>
<dbReference type="Pfam" id="PF02082">
    <property type="entry name" value="Rrf2"/>
    <property type="match status" value="1"/>
</dbReference>
<dbReference type="RefSeq" id="WP_090335690.1">
    <property type="nucleotide sequence ID" value="NZ_FNXY01000004.1"/>
</dbReference>
<dbReference type="EMBL" id="FNXY01000004">
    <property type="protein sequence ID" value="SEI95146.1"/>
    <property type="molecule type" value="Genomic_DNA"/>
</dbReference>
<dbReference type="GO" id="GO:0003700">
    <property type="term" value="F:DNA-binding transcription factor activity"/>
    <property type="evidence" value="ECO:0007669"/>
    <property type="project" value="TreeGrafter"/>
</dbReference>
<dbReference type="PANTHER" id="PTHR33221:SF15">
    <property type="entry name" value="HTH-TYPE TRANSCRIPTIONAL REGULATOR YWGB-RELATED"/>
    <property type="match status" value="1"/>
</dbReference>
<evidence type="ECO:0000313" key="2">
    <source>
        <dbReference type="Proteomes" id="UP000199532"/>
    </source>
</evidence>
<dbReference type="Proteomes" id="UP000199532">
    <property type="component" value="Unassembled WGS sequence"/>
</dbReference>
<evidence type="ECO:0000313" key="1">
    <source>
        <dbReference type="EMBL" id="SEI95146.1"/>
    </source>
</evidence>
<dbReference type="GO" id="GO:0005829">
    <property type="term" value="C:cytosol"/>
    <property type="evidence" value="ECO:0007669"/>
    <property type="project" value="TreeGrafter"/>
</dbReference>
<gene>
    <name evidence="1" type="ORF">SAMN04487995_2701</name>
</gene>
<dbReference type="InterPro" id="IPR036388">
    <property type="entry name" value="WH-like_DNA-bd_sf"/>
</dbReference>
<dbReference type="Gene3D" id="1.10.10.10">
    <property type="entry name" value="Winged helix-like DNA-binding domain superfamily/Winged helix DNA-binding domain"/>
    <property type="match status" value="1"/>
</dbReference>
<protein>
    <submittedName>
        <fullName evidence="1">Transcriptional regulator, BadM/Rrf2 family</fullName>
    </submittedName>
</protein>
<name>A0A1H6UTY6_9BACT</name>
<dbReference type="OrthoDB" id="213028at2"/>
<dbReference type="STRING" id="408657.SAMN04487995_2701"/>
<dbReference type="InterPro" id="IPR036390">
    <property type="entry name" value="WH_DNA-bd_sf"/>
</dbReference>
<organism evidence="1 2">
    <name type="scientific">Dyadobacter koreensis</name>
    <dbReference type="NCBI Taxonomy" id="408657"/>
    <lineage>
        <taxon>Bacteria</taxon>
        <taxon>Pseudomonadati</taxon>
        <taxon>Bacteroidota</taxon>
        <taxon>Cytophagia</taxon>
        <taxon>Cytophagales</taxon>
        <taxon>Spirosomataceae</taxon>
        <taxon>Dyadobacter</taxon>
    </lineage>
</organism>
<dbReference type="AlphaFoldDB" id="A0A1H6UTY6"/>
<dbReference type="PANTHER" id="PTHR33221">
    <property type="entry name" value="WINGED HELIX-TURN-HELIX TRANSCRIPTIONAL REGULATOR, RRF2 FAMILY"/>
    <property type="match status" value="1"/>
</dbReference>
<dbReference type="PROSITE" id="PS51197">
    <property type="entry name" value="HTH_RRF2_2"/>
    <property type="match status" value="1"/>
</dbReference>
<dbReference type="SUPFAM" id="SSF46785">
    <property type="entry name" value="Winged helix' DNA-binding domain"/>
    <property type="match status" value="1"/>
</dbReference>
<proteinExistence type="predicted"/>
<keyword evidence="2" id="KW-1185">Reference proteome</keyword>